<keyword evidence="4" id="KW-0949">S-adenosyl-L-methionine</keyword>
<evidence type="ECO:0000256" key="3">
    <source>
        <dbReference type="ARBA" id="ARBA00022679"/>
    </source>
</evidence>
<dbReference type="InterPro" id="IPR029063">
    <property type="entry name" value="SAM-dependent_MTases_sf"/>
</dbReference>
<evidence type="ECO:0000256" key="4">
    <source>
        <dbReference type="ARBA" id="ARBA00022691"/>
    </source>
</evidence>
<keyword evidence="3" id="KW-0808">Transferase</keyword>
<dbReference type="AlphaFoldDB" id="M7TXE5"/>
<protein>
    <submittedName>
        <fullName evidence="6">Putative duf323 domain-containing protein</fullName>
    </submittedName>
</protein>
<keyword evidence="7" id="KW-1185">Reference proteome</keyword>
<gene>
    <name evidence="6" type="ORF">UCREL1_1600</name>
</gene>
<name>M7TXE5_EUTLA</name>
<dbReference type="InterPro" id="IPR051128">
    <property type="entry name" value="EgtD_Methyltrsf_superfamily"/>
</dbReference>
<dbReference type="Pfam" id="PF10017">
    <property type="entry name" value="Methyltransf_33"/>
    <property type="match status" value="1"/>
</dbReference>
<dbReference type="OMA" id="RVEMHLV"/>
<sequence length="374" mass="40933">MSPSVLEQEDKPQIFDIRAGHDSLDLREEIKNGLGSQPPTLPSLLLWDDQGQKLFDRFSQTSSYYPFHGEIEVLSQYGSDIGASMPAGGALLELGCGAIRKTKSILSGFRQQQKPIHYFALDVSRQGLTSSLAELQHAFQDSPFITITGLLGTYDDCVTWLSGLKSARSLGIGGSGSSGGVVTILWLGNSIANLDSQDQASAFLSRFGAACGRRARLACRFVVSTDICQRDAKVLDAYDVQRPEYRDFLLNALGAANRVLGYDAFRADDWMPASWLDRRERNLHFYLTARRDVLVPLAAQETGGNGNGHGGAQESGVVAIRKGERVRVVTSGKWSEEAMGQVCRQAGFHIQHSWKDETGDYCIFSLAQEACVDI</sequence>
<comment type="similarity">
    <text evidence="1">Belongs to the methyltransferase superfamily.</text>
</comment>
<organism evidence="6 7">
    <name type="scientific">Eutypa lata (strain UCR-EL1)</name>
    <name type="common">Grapevine dieback disease fungus</name>
    <name type="synonym">Eutypa armeniacae</name>
    <dbReference type="NCBI Taxonomy" id="1287681"/>
    <lineage>
        <taxon>Eukaryota</taxon>
        <taxon>Fungi</taxon>
        <taxon>Dikarya</taxon>
        <taxon>Ascomycota</taxon>
        <taxon>Pezizomycotina</taxon>
        <taxon>Sordariomycetes</taxon>
        <taxon>Xylariomycetidae</taxon>
        <taxon>Xylariales</taxon>
        <taxon>Diatrypaceae</taxon>
        <taxon>Eutypa</taxon>
    </lineage>
</organism>
<dbReference type="GO" id="GO:0032259">
    <property type="term" value="P:methylation"/>
    <property type="evidence" value="ECO:0007669"/>
    <property type="project" value="UniProtKB-KW"/>
</dbReference>
<dbReference type="GO" id="GO:0008168">
    <property type="term" value="F:methyltransferase activity"/>
    <property type="evidence" value="ECO:0007669"/>
    <property type="project" value="UniProtKB-KW"/>
</dbReference>
<accession>M7TXE5</accession>
<evidence type="ECO:0000256" key="1">
    <source>
        <dbReference type="ARBA" id="ARBA00008361"/>
    </source>
</evidence>
<dbReference type="Proteomes" id="UP000012174">
    <property type="component" value="Unassembled WGS sequence"/>
</dbReference>
<dbReference type="PANTHER" id="PTHR43397">
    <property type="entry name" value="ERGOTHIONEINE BIOSYNTHESIS PROTEIN 1"/>
    <property type="match status" value="1"/>
</dbReference>
<reference evidence="7" key="1">
    <citation type="journal article" date="2013" name="Genome Announc.">
        <title>Draft genome sequence of the grapevine dieback fungus Eutypa lata UCR-EL1.</title>
        <authorList>
            <person name="Blanco-Ulate B."/>
            <person name="Rolshausen P.E."/>
            <person name="Cantu D."/>
        </authorList>
    </citation>
    <scope>NUCLEOTIDE SEQUENCE [LARGE SCALE GENOMIC DNA]</scope>
    <source>
        <strain evidence="7">UCR-EL1</strain>
    </source>
</reference>
<dbReference type="HOGENOM" id="CLU_049766_0_2_1"/>
<evidence type="ECO:0000313" key="7">
    <source>
        <dbReference type="Proteomes" id="UP000012174"/>
    </source>
</evidence>
<dbReference type="eggNOG" id="ENOG502SQAU">
    <property type="taxonomic scope" value="Eukaryota"/>
</dbReference>
<feature type="domain" description="Histidine-specific methyltransferase SAM-dependent" evidence="5">
    <location>
        <begin position="26"/>
        <end position="366"/>
    </location>
</feature>
<dbReference type="PANTHER" id="PTHR43397:SF2">
    <property type="entry name" value="HISTIDINE-SPECIFIC METHYLTRANSFERASE SAM-DEPENDENT DOMAIN-CONTAINING PROTEIN"/>
    <property type="match status" value="1"/>
</dbReference>
<dbReference type="KEGG" id="ela:UCREL1_1600"/>
<evidence type="ECO:0000256" key="2">
    <source>
        <dbReference type="ARBA" id="ARBA00022603"/>
    </source>
</evidence>
<dbReference type="PIRSF" id="PIRSF018005">
    <property type="entry name" value="UCP018005"/>
    <property type="match status" value="1"/>
</dbReference>
<keyword evidence="2" id="KW-0489">Methyltransferase</keyword>
<dbReference type="InterPro" id="IPR017804">
    <property type="entry name" value="MeTrfase_EgtD-like"/>
</dbReference>
<dbReference type="NCBIfam" id="TIGR03439">
    <property type="entry name" value="methyl_EasF"/>
    <property type="match status" value="1"/>
</dbReference>
<dbReference type="InterPro" id="IPR017805">
    <property type="entry name" value="SAM_MeTrfase_EasF-type_put"/>
</dbReference>
<evidence type="ECO:0000313" key="6">
    <source>
        <dbReference type="EMBL" id="EMR71335.1"/>
    </source>
</evidence>
<evidence type="ECO:0000259" key="5">
    <source>
        <dbReference type="Pfam" id="PF10017"/>
    </source>
</evidence>
<dbReference type="OrthoDB" id="659at2759"/>
<dbReference type="Gene3D" id="3.40.50.150">
    <property type="entry name" value="Vaccinia Virus protein VP39"/>
    <property type="match status" value="1"/>
</dbReference>
<dbReference type="InterPro" id="IPR019257">
    <property type="entry name" value="MeTrfase_dom"/>
</dbReference>
<proteinExistence type="inferred from homology"/>
<dbReference type="EMBL" id="KB705649">
    <property type="protein sequence ID" value="EMR71335.1"/>
    <property type="molecule type" value="Genomic_DNA"/>
</dbReference>